<feature type="compositionally biased region" description="Acidic residues" evidence="1">
    <location>
        <begin position="208"/>
        <end position="226"/>
    </location>
</feature>
<organism evidence="2 3">
    <name type="scientific">Lepeophtheirus salmonis</name>
    <name type="common">Salmon louse</name>
    <name type="synonym">Caligus salmonis</name>
    <dbReference type="NCBI Taxonomy" id="72036"/>
    <lineage>
        <taxon>Eukaryota</taxon>
        <taxon>Metazoa</taxon>
        <taxon>Ecdysozoa</taxon>
        <taxon>Arthropoda</taxon>
        <taxon>Crustacea</taxon>
        <taxon>Multicrustacea</taxon>
        <taxon>Hexanauplia</taxon>
        <taxon>Copepoda</taxon>
        <taxon>Siphonostomatoida</taxon>
        <taxon>Caligidae</taxon>
        <taxon>Lepeophtheirus</taxon>
    </lineage>
</organism>
<gene>
    <name evidence="2" type="ORF">LSAA_9782</name>
</gene>
<keyword evidence="3" id="KW-1185">Reference proteome</keyword>
<feature type="region of interest" description="Disordered" evidence="1">
    <location>
        <begin position="203"/>
        <end position="228"/>
    </location>
</feature>
<reference evidence="2" key="1">
    <citation type="submission" date="2021-02" db="EMBL/GenBank/DDBJ databases">
        <authorList>
            <person name="Bekaert M."/>
        </authorList>
    </citation>
    <scope>NUCLEOTIDE SEQUENCE</scope>
    <source>
        <strain evidence="2">IoA-00</strain>
    </source>
</reference>
<evidence type="ECO:0000256" key="1">
    <source>
        <dbReference type="SAM" id="MobiDB-lite"/>
    </source>
</evidence>
<dbReference type="AlphaFoldDB" id="A0A7R8CW17"/>
<dbReference type="EMBL" id="HG994584">
    <property type="protein sequence ID" value="CAF2949618.1"/>
    <property type="molecule type" value="Genomic_DNA"/>
</dbReference>
<dbReference type="Proteomes" id="UP000675881">
    <property type="component" value="Chromosome 5"/>
</dbReference>
<protein>
    <submittedName>
        <fullName evidence="2">(salmon louse) hypothetical protein</fullName>
    </submittedName>
</protein>
<dbReference type="PANTHER" id="PTHR15955:SF8">
    <property type="entry name" value="RWD DOMAIN-CONTAINING PROTEIN 2B-RELATED"/>
    <property type="match status" value="1"/>
</dbReference>
<evidence type="ECO:0000313" key="2">
    <source>
        <dbReference type="EMBL" id="CAF2949618.1"/>
    </source>
</evidence>
<name>A0A7R8CW17_LEPSM</name>
<dbReference type="CDD" id="cd24163">
    <property type="entry name" value="RWDD2_C"/>
    <property type="match status" value="1"/>
</dbReference>
<dbReference type="InterPro" id="IPR017359">
    <property type="entry name" value="Phi-like"/>
</dbReference>
<accession>A0A7R8CW17</accession>
<sequence>MLERGSRSNSRAKRPVMTNMLKEILKSLHATNNHLKSFITSQEEKNHQKDKENYLLKKINLDIMQYIKESCEVGDLLMGVVISWIQENGVQYFNKTDKLAIPDKTLKPSLQKPFSRLWIYSHHIYSKIKRKNILNLSKDYKVNGFSMPGKPGIICLEGQFVEDILDEGEIRETPSVRNELISDILGERKKGVYINEAGNNKKVSGADIQDDMDKENSNAEDSEAGEAIDGCNVVRRGQRLKDEWRKVLRKPNVPKKKTQN</sequence>
<dbReference type="PANTHER" id="PTHR15955">
    <property type="entry name" value="RWD DOMAIN CONTAINING PROTEIN 2"/>
    <property type="match status" value="1"/>
</dbReference>
<proteinExistence type="predicted"/>
<evidence type="ECO:0000313" key="3">
    <source>
        <dbReference type="Proteomes" id="UP000675881"/>
    </source>
</evidence>
<dbReference type="OrthoDB" id="432412at2759"/>
<dbReference type="InterPro" id="IPR059181">
    <property type="entry name" value="RWDD2A-B_C"/>
</dbReference>